<dbReference type="PANTHER" id="PTHR30024:SF47">
    <property type="entry name" value="TAURINE-BINDING PERIPLASMIC PROTEIN"/>
    <property type="match status" value="1"/>
</dbReference>
<feature type="domain" description="Solute-binding protein family 3/N-terminal" evidence="5">
    <location>
        <begin position="40"/>
        <end position="275"/>
    </location>
</feature>
<dbReference type="InterPro" id="IPR001638">
    <property type="entry name" value="Solute-binding_3/MltF_N"/>
</dbReference>
<dbReference type="InterPro" id="IPR015168">
    <property type="entry name" value="SsuA/THI5"/>
</dbReference>
<dbReference type="AlphaFoldDB" id="A0A502E0V5"/>
<dbReference type="GO" id="GO:0042597">
    <property type="term" value="C:periplasmic space"/>
    <property type="evidence" value="ECO:0007669"/>
    <property type="project" value="UniProtKB-SubCell"/>
</dbReference>
<evidence type="ECO:0000313" key="7">
    <source>
        <dbReference type="Proteomes" id="UP000319212"/>
    </source>
</evidence>
<evidence type="ECO:0000259" key="5">
    <source>
        <dbReference type="SMART" id="SM00062"/>
    </source>
</evidence>
<evidence type="ECO:0000256" key="4">
    <source>
        <dbReference type="ARBA" id="ARBA00022729"/>
    </source>
</evidence>
<keyword evidence="4" id="KW-0732">Signal</keyword>
<dbReference type="GO" id="GO:0016020">
    <property type="term" value="C:membrane"/>
    <property type="evidence" value="ECO:0007669"/>
    <property type="project" value="InterPro"/>
</dbReference>
<dbReference type="Gene3D" id="3.40.190.10">
    <property type="entry name" value="Periplasmic binding protein-like II"/>
    <property type="match status" value="2"/>
</dbReference>
<dbReference type="GO" id="GO:0042918">
    <property type="term" value="P:alkanesulfonate transmembrane transport"/>
    <property type="evidence" value="ECO:0007669"/>
    <property type="project" value="TreeGrafter"/>
</dbReference>
<evidence type="ECO:0000256" key="3">
    <source>
        <dbReference type="ARBA" id="ARBA00022448"/>
    </source>
</evidence>
<reference evidence="6 7" key="1">
    <citation type="journal article" date="2019" name="Environ. Microbiol.">
        <title>Species interactions and distinct microbial communities in high Arctic permafrost affected cryosols are associated with the CH4 and CO2 gas fluxes.</title>
        <authorList>
            <person name="Altshuler I."/>
            <person name="Hamel J."/>
            <person name="Turney S."/>
            <person name="Magnuson E."/>
            <person name="Levesque R."/>
            <person name="Greer C."/>
            <person name="Whyte L.G."/>
        </authorList>
    </citation>
    <scope>NUCLEOTIDE SEQUENCE [LARGE SCALE GENOMIC DNA]</scope>
    <source>
        <strain evidence="6 7">S06.C</strain>
    </source>
</reference>
<dbReference type="SUPFAM" id="SSF53850">
    <property type="entry name" value="Periplasmic binding protein-like II"/>
    <property type="match status" value="1"/>
</dbReference>
<comment type="subcellular location">
    <subcellularLocation>
        <location evidence="1">Periplasm</location>
    </subcellularLocation>
</comment>
<keyword evidence="3" id="KW-0813">Transport</keyword>
<evidence type="ECO:0000256" key="2">
    <source>
        <dbReference type="ARBA" id="ARBA00010742"/>
    </source>
</evidence>
<name>A0A502E0V5_9BURK</name>
<evidence type="ECO:0000313" key="6">
    <source>
        <dbReference type="EMBL" id="TPG30176.1"/>
    </source>
</evidence>
<dbReference type="NCBIfam" id="TIGR01728">
    <property type="entry name" value="SsuA_fam"/>
    <property type="match status" value="1"/>
</dbReference>
<organism evidence="6 7">
    <name type="scientific">Variovorax guangxiensis</name>
    <dbReference type="NCBI Taxonomy" id="1775474"/>
    <lineage>
        <taxon>Bacteria</taxon>
        <taxon>Pseudomonadati</taxon>
        <taxon>Pseudomonadota</taxon>
        <taxon>Betaproteobacteria</taxon>
        <taxon>Burkholderiales</taxon>
        <taxon>Comamonadaceae</taxon>
        <taxon>Variovorax</taxon>
    </lineage>
</organism>
<dbReference type="PANTHER" id="PTHR30024">
    <property type="entry name" value="ALIPHATIC SULFONATES-BINDING PROTEIN-RELATED"/>
    <property type="match status" value="1"/>
</dbReference>
<comment type="caution">
    <text evidence="6">The sequence shown here is derived from an EMBL/GenBank/DDBJ whole genome shotgun (WGS) entry which is preliminary data.</text>
</comment>
<dbReference type="EMBL" id="RCZI01000001">
    <property type="protein sequence ID" value="TPG30176.1"/>
    <property type="molecule type" value="Genomic_DNA"/>
</dbReference>
<protein>
    <submittedName>
        <fullName evidence="6">Aliphatic sulfonate ABC transporter substrate-binding protein</fullName>
    </submittedName>
</protein>
<dbReference type="SMART" id="SM00062">
    <property type="entry name" value="PBPb"/>
    <property type="match status" value="1"/>
</dbReference>
<comment type="similarity">
    <text evidence="2">Belongs to the bacterial solute-binding protein SsuA/TauA family.</text>
</comment>
<dbReference type="GO" id="GO:0042626">
    <property type="term" value="F:ATPase-coupled transmembrane transporter activity"/>
    <property type="evidence" value="ECO:0007669"/>
    <property type="project" value="InterPro"/>
</dbReference>
<accession>A0A502E0V5</accession>
<evidence type="ECO:0000256" key="1">
    <source>
        <dbReference type="ARBA" id="ARBA00004418"/>
    </source>
</evidence>
<dbReference type="RefSeq" id="WP_140838057.1">
    <property type="nucleotide sequence ID" value="NZ_RCZI01000001.1"/>
</dbReference>
<dbReference type="OrthoDB" id="286202at2"/>
<dbReference type="Pfam" id="PF09084">
    <property type="entry name" value="NMT1"/>
    <property type="match status" value="1"/>
</dbReference>
<dbReference type="InterPro" id="IPR010067">
    <property type="entry name" value="ABC_SsuA_sub-bd"/>
</dbReference>
<sequence length="347" mass="37205">MKLKLSRRDFGLTAAQMMVGSMAGGALIGAGPVFGQANRAVNLGTFGSIDAQNYIRAKGLAEKTFGAGTKVEFVTVRAGSEVISAMAGNSLDMCNLGSSPMVVGYANGVQASLVYIYKNIVDSEALVVQNSANIKKLSDLKGKRVGLPFNTSVHFAALAAFKTAGLGVNDVQLINMRADTIASAWTRREIDAAYIWVPVIPKLVEDAGTVIFKTGDLNTAAGLVMFDAFLVRDEFKKKNPDLVLAFLKDFEQIATTFKQNPKEVVDTMTKFLGVDEAAVMRSLNTFYPVSAKEQLTAKWLGKPGEKNSAVVKTLQVQAEFLKETGQINALPKDMNGLVDSSFVAQLA</sequence>
<gene>
    <name evidence="6" type="ORF">EAH82_01340</name>
</gene>
<proteinExistence type="inferred from homology"/>
<dbReference type="Proteomes" id="UP000319212">
    <property type="component" value="Unassembled WGS sequence"/>
</dbReference>